<comment type="caution">
    <text evidence="2">The sequence shown here is derived from an EMBL/GenBank/DDBJ whole genome shotgun (WGS) entry which is preliminary data.</text>
</comment>
<evidence type="ECO:0000313" key="2">
    <source>
        <dbReference type="EMBL" id="KOS56925.1"/>
    </source>
</evidence>
<feature type="transmembrane region" description="Helical" evidence="1">
    <location>
        <begin position="78"/>
        <end position="99"/>
    </location>
</feature>
<accession>A0A0M8PKQ2</accession>
<reference evidence="2 3" key="1">
    <citation type="journal article" date="2015" name="Genome Announc.">
        <title>Draft Genome Sequence of Rhodococcus rhodochrous Strain KG-21, a Soil Isolate from Oil Fields of Krishna-Godavari Basin, India.</title>
        <authorList>
            <person name="Dawar C."/>
            <person name="Aggarwal R.K."/>
        </authorList>
    </citation>
    <scope>NUCLEOTIDE SEQUENCE [LARGE SCALE GENOMIC DNA]</scope>
    <source>
        <strain evidence="2 3">KG-21</strain>
    </source>
</reference>
<feature type="transmembrane region" description="Helical" evidence="1">
    <location>
        <begin position="105"/>
        <end position="127"/>
    </location>
</feature>
<dbReference type="EMBL" id="AZYO01000011">
    <property type="protein sequence ID" value="KOS56925.1"/>
    <property type="molecule type" value="Genomic_DNA"/>
</dbReference>
<name>A0A0M8PKQ2_RHORH</name>
<feature type="transmembrane region" description="Helical" evidence="1">
    <location>
        <begin position="7"/>
        <end position="24"/>
    </location>
</feature>
<gene>
    <name evidence="2" type="ORF">Z051_07000</name>
</gene>
<keyword evidence="1" id="KW-0812">Transmembrane</keyword>
<organism evidence="2 3">
    <name type="scientific">Rhodococcus rhodochrous KG-21</name>
    <dbReference type="NCBI Taxonomy" id="1441923"/>
    <lineage>
        <taxon>Bacteria</taxon>
        <taxon>Bacillati</taxon>
        <taxon>Actinomycetota</taxon>
        <taxon>Actinomycetes</taxon>
        <taxon>Mycobacteriales</taxon>
        <taxon>Nocardiaceae</taxon>
        <taxon>Rhodococcus</taxon>
    </lineage>
</organism>
<feature type="transmembrane region" description="Helical" evidence="1">
    <location>
        <begin position="44"/>
        <end position="66"/>
    </location>
</feature>
<proteinExistence type="predicted"/>
<dbReference type="AlphaFoldDB" id="A0A0M8PKQ2"/>
<dbReference type="RefSeq" id="WP_054371981.1">
    <property type="nucleotide sequence ID" value="NZ_AZYO01000011.1"/>
</dbReference>
<protein>
    <submittedName>
        <fullName evidence="2">Uncharacterized protein</fullName>
    </submittedName>
</protein>
<sequence length="134" mass="13870">MRFLVGCSYVSVVCALLIAGWVLPQLVTTGYISVGGSPAFEPLFVYPGLVGFVVCIMAAAASLILFVRRRLTSGGHRLIAAGQVATVALFAACIASLWLPSATGWELVALPGTMLIGQTAVGAGLVVSRSTERT</sequence>
<dbReference type="PATRIC" id="fig|1441923.3.peg.1546"/>
<evidence type="ECO:0000256" key="1">
    <source>
        <dbReference type="SAM" id="Phobius"/>
    </source>
</evidence>
<dbReference type="Proteomes" id="UP000037712">
    <property type="component" value="Unassembled WGS sequence"/>
</dbReference>
<keyword evidence="1" id="KW-1133">Transmembrane helix</keyword>
<evidence type="ECO:0000313" key="3">
    <source>
        <dbReference type="Proteomes" id="UP000037712"/>
    </source>
</evidence>
<keyword evidence="1" id="KW-0472">Membrane</keyword>
<reference evidence="3" key="2">
    <citation type="submission" date="2015-01" db="EMBL/GenBank/DDBJ databases">
        <title>Draft genome sequence of potential hydrocarbon metabolising strain of Rhodococcus rhodochrous.</title>
        <authorList>
            <person name="Aggarwal R.K."/>
            <person name="Dawar C."/>
        </authorList>
    </citation>
    <scope>NUCLEOTIDE SEQUENCE [LARGE SCALE GENOMIC DNA]</scope>
    <source>
        <strain evidence="3">KG-21</strain>
    </source>
</reference>